<protein>
    <submittedName>
        <fullName evidence="5">Transferase hexapeptide (Six repeat-containing protein)</fullName>
    </submittedName>
</protein>
<dbReference type="OrthoDB" id="272049at2"/>
<dbReference type="Proteomes" id="UP000199073">
    <property type="component" value="Unassembled WGS sequence"/>
</dbReference>
<gene>
    <name evidence="5" type="ORF">SAMN05660330_02074</name>
</gene>
<evidence type="ECO:0000256" key="4">
    <source>
        <dbReference type="ARBA" id="ARBA00023315"/>
    </source>
</evidence>
<dbReference type="AlphaFoldDB" id="A0A1H0QQW0"/>
<evidence type="ECO:0000313" key="5">
    <source>
        <dbReference type="EMBL" id="SDP19505.1"/>
    </source>
</evidence>
<accession>A0A1H0QQW0</accession>
<dbReference type="PANTHER" id="PTHR43300">
    <property type="entry name" value="ACETYLTRANSFERASE"/>
    <property type="match status" value="1"/>
</dbReference>
<dbReference type="GO" id="GO:0016746">
    <property type="term" value="F:acyltransferase activity"/>
    <property type="evidence" value="ECO:0007669"/>
    <property type="project" value="UniProtKB-KW"/>
</dbReference>
<organism evidence="5 6">
    <name type="scientific">Desulforhopalus singaporensis</name>
    <dbReference type="NCBI Taxonomy" id="91360"/>
    <lineage>
        <taxon>Bacteria</taxon>
        <taxon>Pseudomonadati</taxon>
        <taxon>Thermodesulfobacteriota</taxon>
        <taxon>Desulfobulbia</taxon>
        <taxon>Desulfobulbales</taxon>
        <taxon>Desulfocapsaceae</taxon>
        <taxon>Desulforhopalus</taxon>
    </lineage>
</organism>
<dbReference type="PANTHER" id="PTHR43300:SF11">
    <property type="entry name" value="ACETYLTRANSFERASE RV3034C-RELATED"/>
    <property type="match status" value="1"/>
</dbReference>
<comment type="similarity">
    <text evidence="1">Belongs to the transferase hexapeptide repeat family.</text>
</comment>
<keyword evidence="6" id="KW-1185">Reference proteome</keyword>
<dbReference type="CDD" id="cd03349">
    <property type="entry name" value="LbH_XAT"/>
    <property type="match status" value="1"/>
</dbReference>
<evidence type="ECO:0000256" key="1">
    <source>
        <dbReference type="ARBA" id="ARBA00007274"/>
    </source>
</evidence>
<dbReference type="EMBL" id="FNJI01000012">
    <property type="protein sequence ID" value="SDP19505.1"/>
    <property type="molecule type" value="Genomic_DNA"/>
</dbReference>
<sequence>MLEWLNNPLLSWLLWLLKRIYWQFVSDGKVRLCYLSRAKKCRFEGPNVIYRGTNLSSVSLGGYSYVAAESNICSAEIGRFCSIGPRCQIGGGTHPSRGYISTHPAFYSTMKQSGVTFANENHFQEILPVEIGNDVWIGGGVTIVDGVKIGNGAIVATGAVVIKDVPAYQVVAGVPASLIRVRFPQERIQFLEKMQWWNNSPEWLKEHATLFRDDESFFETLKKENHP</sequence>
<evidence type="ECO:0000256" key="3">
    <source>
        <dbReference type="ARBA" id="ARBA00022737"/>
    </source>
</evidence>
<keyword evidence="4" id="KW-0012">Acyltransferase</keyword>
<dbReference type="Pfam" id="PF00132">
    <property type="entry name" value="Hexapep"/>
    <property type="match status" value="1"/>
</dbReference>
<dbReference type="InterPro" id="IPR018357">
    <property type="entry name" value="Hexapep_transf_CS"/>
</dbReference>
<name>A0A1H0QQW0_9BACT</name>
<dbReference type="InterPro" id="IPR001451">
    <property type="entry name" value="Hexapep"/>
</dbReference>
<evidence type="ECO:0000313" key="6">
    <source>
        <dbReference type="Proteomes" id="UP000199073"/>
    </source>
</evidence>
<proteinExistence type="inferred from homology"/>
<keyword evidence="3" id="KW-0677">Repeat</keyword>
<dbReference type="Gene3D" id="2.160.10.10">
    <property type="entry name" value="Hexapeptide repeat proteins"/>
    <property type="match status" value="1"/>
</dbReference>
<dbReference type="InterPro" id="IPR050179">
    <property type="entry name" value="Trans_hexapeptide_repeat"/>
</dbReference>
<reference evidence="5 6" key="1">
    <citation type="submission" date="2016-10" db="EMBL/GenBank/DDBJ databases">
        <authorList>
            <person name="de Groot N.N."/>
        </authorList>
    </citation>
    <scope>NUCLEOTIDE SEQUENCE [LARGE SCALE GENOMIC DNA]</scope>
    <source>
        <strain evidence="5 6">DSM 12130</strain>
    </source>
</reference>
<dbReference type="SUPFAM" id="SSF51161">
    <property type="entry name" value="Trimeric LpxA-like enzymes"/>
    <property type="match status" value="1"/>
</dbReference>
<dbReference type="STRING" id="91360.SAMN05660330_02074"/>
<dbReference type="InterPro" id="IPR011004">
    <property type="entry name" value="Trimer_LpxA-like_sf"/>
</dbReference>
<keyword evidence="2 5" id="KW-0808">Transferase</keyword>
<evidence type="ECO:0000256" key="2">
    <source>
        <dbReference type="ARBA" id="ARBA00022679"/>
    </source>
</evidence>
<dbReference type="PROSITE" id="PS00101">
    <property type="entry name" value="HEXAPEP_TRANSFERASES"/>
    <property type="match status" value="1"/>
</dbReference>